<dbReference type="SUPFAM" id="SSF57884">
    <property type="entry name" value="Ada DNA repair protein, N-terminal domain (N-Ada 10)"/>
    <property type="match status" value="1"/>
</dbReference>
<sequence>MSQYSSHTAKWDAYQFSDPFAANAFVAANKKNGVVCRPSCDHYPKVIAKEDVTFLDSAQQAVSVGFKPCSQCSPLSSSADLNIDLIRSTIESINYSIGFTQESSDIKKRAFSTPSVNTTDGHLNERQLTRNESEHVKLVELACRHISAAAAENITKEPEEPAGGNKKKRRGGVLGFKELASKSKLSPWHFHRVFKSVTGLTPKSYGDQCWKHMKAIEHRVRERPSLGTNKRSHFRSNSDITNNYHSKKRVKREETIAPTAPAPAPVSATAPGADAYPSAASTATPSNAPSIDLTPVMPQNDILSLSNSLDINVAPMRHHSLDLGVVGLDSLDMGSVLNFSPEFVPVSQPPSNNNEFKMTDFNLQVPNMTPSQVDLTQFEPDRSSLLNTTTKTTNTTSNAPSTSATISTTANTPQARTTVNNSSPESWSLLPSEETQWPNIQTETTPQHVLDTNTLLTPPSSSTDLGDGSLYNTLTNNSPLDGDLFMNPQVSTTSGGAYELMSFDMSDPAMIFAGDAEPHDSLLDV</sequence>
<dbReference type="GO" id="GO:0003677">
    <property type="term" value="F:DNA binding"/>
    <property type="evidence" value="ECO:0007669"/>
    <property type="project" value="InterPro"/>
</dbReference>
<gene>
    <name evidence="4" type="ORF">BON22_1337</name>
</gene>
<dbReference type="STRING" id="36022.A0A1V2LAN9"/>
<evidence type="ECO:0000256" key="1">
    <source>
        <dbReference type="ARBA" id="ARBA00023159"/>
    </source>
</evidence>
<keyword evidence="1" id="KW-0010">Activator</keyword>
<reference evidence="5" key="1">
    <citation type="journal article" date="2017" name="Genome Announc.">
        <title>Genome sequences of Cyberlindnera fabianii 65, Pichia kudriavzevii 129, and Saccharomyces cerevisiae 131 isolated from fermented masau fruits in Zimbabwe.</title>
        <authorList>
            <person name="van Rijswijck I.M.H."/>
            <person name="Derks M.F.L."/>
            <person name="Abee T."/>
            <person name="de Ridder D."/>
            <person name="Smid E.J."/>
        </authorList>
    </citation>
    <scope>NUCLEOTIDE SEQUENCE [LARGE SCALE GENOMIC DNA]</scope>
    <source>
        <strain evidence="5">65</strain>
    </source>
</reference>
<feature type="compositionally biased region" description="Low complexity" evidence="2">
    <location>
        <begin position="265"/>
        <end position="284"/>
    </location>
</feature>
<keyword evidence="5" id="KW-1185">Reference proteome</keyword>
<dbReference type="EMBL" id="MPUK01000002">
    <property type="protein sequence ID" value="ONH68959.1"/>
    <property type="molecule type" value="Genomic_DNA"/>
</dbReference>
<evidence type="ECO:0000256" key="2">
    <source>
        <dbReference type="SAM" id="MobiDB-lite"/>
    </source>
</evidence>
<feature type="compositionally biased region" description="Low complexity" evidence="2">
    <location>
        <begin position="387"/>
        <end position="412"/>
    </location>
</feature>
<dbReference type="AlphaFoldDB" id="A0A1V2LAN9"/>
<dbReference type="InterPro" id="IPR035451">
    <property type="entry name" value="Ada-like_dom_sf"/>
</dbReference>
<dbReference type="Pfam" id="PF02805">
    <property type="entry name" value="Ada_Zn_binding"/>
    <property type="match status" value="1"/>
</dbReference>
<dbReference type="GO" id="GO:0008270">
    <property type="term" value="F:zinc ion binding"/>
    <property type="evidence" value="ECO:0007669"/>
    <property type="project" value="InterPro"/>
</dbReference>
<dbReference type="VEuPathDB" id="FungiDB:BON22_1337"/>
<dbReference type="Gene3D" id="3.40.10.10">
    <property type="entry name" value="DNA Methylphosphotriester Repair Domain"/>
    <property type="match status" value="1"/>
</dbReference>
<dbReference type="Proteomes" id="UP000189513">
    <property type="component" value="Unassembled WGS sequence"/>
</dbReference>
<name>A0A1V2LAN9_CYBFA</name>
<evidence type="ECO:0000313" key="5">
    <source>
        <dbReference type="Proteomes" id="UP000189513"/>
    </source>
</evidence>
<evidence type="ECO:0000313" key="4">
    <source>
        <dbReference type="EMBL" id="ONH68959.1"/>
    </source>
</evidence>
<dbReference type="Gene3D" id="1.10.10.60">
    <property type="entry name" value="Homeodomain-like"/>
    <property type="match status" value="1"/>
</dbReference>
<organism evidence="4 5">
    <name type="scientific">Cyberlindnera fabianii</name>
    <name type="common">Yeast</name>
    <name type="synonym">Hansenula fabianii</name>
    <dbReference type="NCBI Taxonomy" id="36022"/>
    <lineage>
        <taxon>Eukaryota</taxon>
        <taxon>Fungi</taxon>
        <taxon>Dikarya</taxon>
        <taxon>Ascomycota</taxon>
        <taxon>Saccharomycotina</taxon>
        <taxon>Saccharomycetes</taxon>
        <taxon>Phaffomycetales</taxon>
        <taxon>Phaffomycetaceae</taxon>
        <taxon>Cyberlindnera</taxon>
    </lineage>
</organism>
<comment type="caution">
    <text evidence="4">The sequence shown here is derived from an EMBL/GenBank/DDBJ whole genome shotgun (WGS) entry which is preliminary data.</text>
</comment>
<feature type="region of interest" description="Disordered" evidence="2">
    <location>
        <begin position="386"/>
        <end position="430"/>
    </location>
</feature>
<proteinExistence type="predicted"/>
<evidence type="ECO:0000259" key="3">
    <source>
        <dbReference type="Pfam" id="PF02805"/>
    </source>
</evidence>
<dbReference type="GO" id="GO:0006281">
    <property type="term" value="P:DNA repair"/>
    <property type="evidence" value="ECO:0007669"/>
    <property type="project" value="InterPro"/>
</dbReference>
<feature type="compositionally biased region" description="Polar residues" evidence="2">
    <location>
        <begin position="235"/>
        <end position="244"/>
    </location>
</feature>
<dbReference type="InterPro" id="IPR004026">
    <property type="entry name" value="Ada_DNA_repair_Zn-bd"/>
</dbReference>
<protein>
    <submittedName>
        <fullName evidence="4">Bifunctional transcriptional activator/DNA repair enzyme Ada</fullName>
    </submittedName>
</protein>
<feature type="domain" description="Ada DNA repair metal-binding" evidence="3">
    <location>
        <begin position="10"/>
        <end position="74"/>
    </location>
</feature>
<accession>A0A1V2LAN9</accession>
<dbReference type="GO" id="GO:0008168">
    <property type="term" value="F:methyltransferase activity"/>
    <property type="evidence" value="ECO:0007669"/>
    <property type="project" value="InterPro"/>
</dbReference>
<dbReference type="GO" id="GO:0006355">
    <property type="term" value="P:regulation of DNA-templated transcription"/>
    <property type="evidence" value="ECO:0007669"/>
    <property type="project" value="InterPro"/>
</dbReference>
<feature type="region of interest" description="Disordered" evidence="2">
    <location>
        <begin position="227"/>
        <end position="284"/>
    </location>
</feature>